<accession>A0A2G5S8R8</accession>
<organism evidence="1 2">
    <name type="scientific">Caenorhabditis nigoni</name>
    <dbReference type="NCBI Taxonomy" id="1611254"/>
    <lineage>
        <taxon>Eukaryota</taxon>
        <taxon>Metazoa</taxon>
        <taxon>Ecdysozoa</taxon>
        <taxon>Nematoda</taxon>
        <taxon>Chromadorea</taxon>
        <taxon>Rhabditida</taxon>
        <taxon>Rhabditina</taxon>
        <taxon>Rhabditomorpha</taxon>
        <taxon>Rhabditoidea</taxon>
        <taxon>Rhabditidae</taxon>
        <taxon>Peloderinae</taxon>
        <taxon>Caenorhabditis</taxon>
    </lineage>
</organism>
<gene>
    <name evidence="1" type="ORF">B9Z55_029048</name>
</gene>
<keyword evidence="2" id="KW-1185">Reference proteome</keyword>
<protein>
    <submittedName>
        <fullName evidence="1">Uncharacterized protein</fullName>
    </submittedName>
</protein>
<dbReference type="AlphaFoldDB" id="A0A2G5S8R8"/>
<name>A0A2G5S8R8_9PELO</name>
<reference evidence="2" key="1">
    <citation type="submission" date="2017-10" db="EMBL/GenBank/DDBJ databases">
        <title>Rapid genome shrinkage in a self-fertile nematode reveals novel sperm competition proteins.</title>
        <authorList>
            <person name="Yin D."/>
            <person name="Schwarz E.M."/>
            <person name="Thomas C.G."/>
            <person name="Felde R.L."/>
            <person name="Korf I.F."/>
            <person name="Cutter A.D."/>
            <person name="Schartner C.M."/>
            <person name="Ralston E.J."/>
            <person name="Meyer B.J."/>
            <person name="Haag E.S."/>
        </authorList>
    </citation>
    <scope>NUCLEOTIDE SEQUENCE [LARGE SCALE GENOMIC DNA]</scope>
    <source>
        <strain evidence="2">JU1422</strain>
    </source>
</reference>
<evidence type="ECO:0000313" key="1">
    <source>
        <dbReference type="EMBL" id="PIC11484.1"/>
    </source>
</evidence>
<evidence type="ECO:0000313" key="2">
    <source>
        <dbReference type="Proteomes" id="UP000230233"/>
    </source>
</evidence>
<proteinExistence type="predicted"/>
<dbReference type="Proteomes" id="UP000230233">
    <property type="component" value="Unassembled WGS sequence"/>
</dbReference>
<dbReference type="EMBL" id="PDUG01000079">
    <property type="protein sequence ID" value="PIC11484.1"/>
    <property type="molecule type" value="Genomic_DNA"/>
</dbReference>
<sequence length="109" mass="12416">MKKRRSKELPRSTISGMSVHCMPLFIIKMTWQEAEPEDADNEQTCLPTMHLPPRWSRLPSDNGACVQRMGPSNVEKMTLTQQGPYKDPCHGISFCHVHCLDFQGTILMT</sequence>
<comment type="caution">
    <text evidence="1">The sequence shown here is derived from an EMBL/GenBank/DDBJ whole genome shotgun (WGS) entry which is preliminary data.</text>
</comment>